<keyword evidence="3" id="KW-1185">Reference proteome</keyword>
<protein>
    <recommendedName>
        <fullName evidence="1">Helicase HerA central domain-containing protein</fullName>
    </recommendedName>
</protein>
<dbReference type="NCBIfam" id="TIGR03237">
    <property type="entry name" value="dnd_assoc_2"/>
    <property type="match status" value="1"/>
</dbReference>
<dbReference type="HOGENOM" id="CLU_002964_1_0_9"/>
<dbReference type="PANTHER" id="PTHR42957">
    <property type="entry name" value="HELICASE MJ1565-RELATED"/>
    <property type="match status" value="1"/>
</dbReference>
<dbReference type="eggNOG" id="COG0433">
    <property type="taxonomic scope" value="Bacteria"/>
</dbReference>
<gene>
    <name evidence="2" type="ORF">DESME_02505</name>
</gene>
<dbReference type="SUPFAM" id="SSF52540">
    <property type="entry name" value="P-loop containing nucleoside triphosphate hydrolases"/>
    <property type="match status" value="1"/>
</dbReference>
<dbReference type="InterPro" id="IPR027417">
    <property type="entry name" value="P-loop_NTPase"/>
</dbReference>
<dbReference type="InterPro" id="IPR002789">
    <property type="entry name" value="HerA_central"/>
</dbReference>
<evidence type="ECO:0000313" key="2">
    <source>
        <dbReference type="EMBL" id="AHF06056.1"/>
    </source>
</evidence>
<dbReference type="PANTHER" id="PTHR42957:SF1">
    <property type="entry name" value="HELICASE MJ1565-RELATED"/>
    <property type="match status" value="1"/>
</dbReference>
<accession>W0EAG3</accession>
<dbReference type="Pfam" id="PF01935">
    <property type="entry name" value="DUF87"/>
    <property type="match status" value="1"/>
</dbReference>
<reference evidence="2" key="1">
    <citation type="submission" date="2013-12" db="EMBL/GenBank/DDBJ databases">
        <authorList>
            <consortium name="DOE Joint Genome Institute"/>
            <person name="Smidt H."/>
            <person name="Huntemann M."/>
            <person name="Han J."/>
            <person name="Chen A."/>
            <person name="Kyrpides N."/>
            <person name="Mavromatis K."/>
            <person name="Markowitz V."/>
            <person name="Palaniappan K."/>
            <person name="Ivanova N."/>
            <person name="Schaumberg A."/>
            <person name="Pati A."/>
            <person name="Liolios K."/>
            <person name="Nordberg H.P."/>
            <person name="Cantor M.N."/>
            <person name="Hua S.X."/>
            <person name="Woyke T."/>
        </authorList>
    </citation>
    <scope>NUCLEOTIDE SEQUENCE [LARGE SCALE GENOMIC DNA]</scope>
    <source>
        <strain evidence="2">853-15A</strain>
    </source>
</reference>
<dbReference type="RefSeq" id="WP_025248614.1">
    <property type="nucleotide sequence ID" value="NZ_CP007032.1"/>
</dbReference>
<dbReference type="InterPro" id="IPR017646">
    <property type="entry name" value="Dnd_assoc_2"/>
</dbReference>
<feature type="domain" description="Helicase HerA central" evidence="1">
    <location>
        <begin position="1356"/>
        <end position="1571"/>
    </location>
</feature>
<dbReference type="Gene3D" id="3.40.50.300">
    <property type="entry name" value="P-loop containing nucleotide triphosphate hydrolases"/>
    <property type="match status" value="2"/>
</dbReference>
<dbReference type="Proteomes" id="UP000010847">
    <property type="component" value="Chromosome"/>
</dbReference>
<organism evidence="2 3">
    <name type="scientific">Desulfitobacterium metallireducens DSM 15288</name>
    <dbReference type="NCBI Taxonomy" id="871968"/>
    <lineage>
        <taxon>Bacteria</taxon>
        <taxon>Bacillati</taxon>
        <taxon>Bacillota</taxon>
        <taxon>Clostridia</taxon>
        <taxon>Eubacteriales</taxon>
        <taxon>Desulfitobacteriaceae</taxon>
        <taxon>Desulfitobacterium</taxon>
    </lineage>
</organism>
<dbReference type="REBASE" id="384418">
    <property type="entry name" value="Dme15288DptHP"/>
</dbReference>
<dbReference type="STRING" id="871968.DESME_02505"/>
<evidence type="ECO:0000313" key="3">
    <source>
        <dbReference type="Proteomes" id="UP000010847"/>
    </source>
</evidence>
<dbReference type="EMBL" id="CP007032">
    <property type="protein sequence ID" value="AHF06056.1"/>
    <property type="molecule type" value="Genomic_DNA"/>
</dbReference>
<name>W0EAG3_9FIRM</name>
<sequence>MLSPFYNFLATRVLRFLQTTEIKPGDKFHIQFEKKEQVTSLYNALATTPSVQAFIYKTKSNENYQTFCIKTNQVTVIIAATNEEITPDFLTHLRNKVGTSQEDFENTAIIFIHDTSLDSLIKGSVGFHQEGMPFHVKSITKDLKKQIKESKLSLGDREILYLNIKKKDLTDFEDSTSIFEYEEILSAIYSQHIDPLHYRDFGLFRDSQLPLENDQNQIRRRLEENFELYNKVDKVHKYGNPDQDLEKYFDEKGISKLKEQTWTGVEYKVVKFSADNRKAVKPIAYIESSIYETSQGVVYWERPDGTSTTKSRIRHIMVFNNKYAEEINLTFSFDGFLKAEFLKVEQHSNASGTISGKKIKLKIKPIKGQTDFSKVTYKDEYAKFEFRVCIVAVQKEIFDAIKGNYTIIRKPSLEVIAVNSEEDLVINPSGDNQIFEEIVVEGQIVELENLEEQLILKMNVAPNDEDISLTKFSLKVDNSLIPLGFREGVEKPKIITGANVRKLKFELKESFQLRGENKLIQGTTEYFTREEFRRDLEKERTIIESGAEFFKDSHSGLEPIILEIDPRIKLKYNALIKYYQINKLLPSLAYLDKELSQLCLEYVNTYYDLLCDLKNGSSLSQQEKNLIKIGTIENIDGDQEILFTPLHPINVAYHLLLNQKVQSERLTEDLMKRLNSLHLIPYIYHDDGSLYKPVEQSHSPEWAYYANNKMQRYKGSRDFVAKLVSEKIEEFVDHFSYLFELAKNAPIKINLINLGDCKEVLQGIFGYYRKKIYKSKRLEELLPIELRIYSKVNISNSFEEFSFYDDPHLIRETFGVNVELSDSDDFDEVDLLSIFREKVHFYTNNSEQSQFEYCHICFYEMDRFIEVTNSKMADIATGISNDGLISGTPTVYVGNAYKTGFGTKYINTESNLLIDLAVQMNALARVARSLDLYNDEECIVTAIAEENKSFLDGVYDSSHWVTFIEPHVSLDFFKNELIGKDLLIIHYSDQYTSSSGYDAITVTRKSKQYQQIIEGFLLEKSISNSKQSLFDIINFFNAVNGDWLLRLISNMSQFPREKISILSAIKVSLAYLDHPEIIWVPISLEEILRVSGGAGLKQKDGLFSAKNLGEEGQFSDDLLLVGIEAVNETIKVHYYPIEVKIGDNPSGVIEKAIEQARKTRKLIQDHLTRDNENVDFTNTVYRNFIMQMVLLSAEKMQLYQVWPERNWNRLTDVLREKLLNDHYEISTTLDKYIGLGAVISFKKNVYFKRTFKQNDILILELTEQDGYNMLTQNIEDLKQKVAKGESDLDQDLLLSKNYIQPSSKFEYANQDQIKKLSSHPKIAEVKINNFETQGTIDQPMEILFGHLKDKKPVYWYPTSTNKVMHTNTGIIGTMGTGKTQFTKSLIMQLNGNSMTNVNKTPIGILIFDYKGDYVKEEFTKVTGAKVYKPYHLPYNPLALCMTDAMNPLLPLHTANSIKETISTAFGLGVKQETLLREVIMEAYEAKGIRKADPSTWNLPAPTLSNVYKVYANREDIKEDSLYAALTNLFEFEIFEPDSRNTKPLFDIIEGITVINLSGYDEGIQNLVVAITLDVFYNQMQIQGHSIINGNYREITRMILVDEADNFLTKDFKSLKKILKEGREFGVGTILSTQLLSHFSTAGNDYANYILTWIVHNTSDIYSKDVKYIFNTQSKNEEENILTKIKSLEKHYSILKQGGNSEPILMRDMAFWELVKEL</sequence>
<evidence type="ECO:0000259" key="1">
    <source>
        <dbReference type="Pfam" id="PF01935"/>
    </source>
</evidence>
<dbReference type="KEGG" id="dmt:DESME_02505"/>
<dbReference type="InterPro" id="IPR008571">
    <property type="entry name" value="HerA-like"/>
</dbReference>
<proteinExistence type="predicted"/>